<dbReference type="Pfam" id="PF01171">
    <property type="entry name" value="ATP_bind_3"/>
    <property type="match status" value="1"/>
</dbReference>
<dbReference type="InterPro" id="IPR011063">
    <property type="entry name" value="TilS/TtcA_N"/>
</dbReference>
<evidence type="ECO:0000256" key="3">
    <source>
        <dbReference type="ARBA" id="ARBA00022598"/>
    </source>
</evidence>
<dbReference type="PANTHER" id="PTHR43033:SF1">
    <property type="entry name" value="TRNA(ILE)-LYSIDINE SYNTHASE-RELATED"/>
    <property type="match status" value="1"/>
</dbReference>
<dbReference type="GO" id="GO:0005524">
    <property type="term" value="F:ATP binding"/>
    <property type="evidence" value="ECO:0007669"/>
    <property type="project" value="UniProtKB-UniRule"/>
</dbReference>
<evidence type="ECO:0000256" key="8">
    <source>
        <dbReference type="HAMAP-Rule" id="MF_01161"/>
    </source>
</evidence>
<dbReference type="GO" id="GO:0032267">
    <property type="term" value="F:tRNA(Ile)-lysidine synthase activity"/>
    <property type="evidence" value="ECO:0007669"/>
    <property type="project" value="UniProtKB-EC"/>
</dbReference>
<dbReference type="NCBIfam" id="TIGR02433">
    <property type="entry name" value="lysidine_TilS_C"/>
    <property type="match status" value="1"/>
</dbReference>
<protein>
    <recommendedName>
        <fullName evidence="8">tRNA(Ile)-lysidine synthase</fullName>
        <ecNumber evidence="8">6.3.4.19</ecNumber>
    </recommendedName>
    <alternativeName>
        <fullName evidence="8">tRNA(Ile)-2-lysyl-cytidine synthase</fullName>
    </alternativeName>
    <alternativeName>
        <fullName evidence="8">tRNA(Ile)-lysidine synthetase</fullName>
    </alternativeName>
</protein>
<dbReference type="SMART" id="SM00977">
    <property type="entry name" value="TilS_C"/>
    <property type="match status" value="1"/>
</dbReference>
<comment type="domain">
    <text evidence="8">The N-terminal region contains the highly conserved SGGXDS motif, predicted to be a P-loop motif involved in ATP binding.</text>
</comment>
<dbReference type="Gene3D" id="3.30.465.60">
    <property type="match status" value="1"/>
</dbReference>
<dbReference type="Pfam" id="PF11734">
    <property type="entry name" value="TilS_C"/>
    <property type="match status" value="1"/>
</dbReference>
<evidence type="ECO:0000256" key="1">
    <source>
        <dbReference type="ARBA" id="ARBA00004496"/>
    </source>
</evidence>
<evidence type="ECO:0000313" key="11">
    <source>
        <dbReference type="Proteomes" id="UP000593802"/>
    </source>
</evidence>
<dbReference type="KEGG" id="eff:skT53_23740"/>
<comment type="subcellular location">
    <subcellularLocation>
        <location evidence="1 8">Cytoplasm</location>
    </subcellularLocation>
</comment>
<keyword evidence="6 8" id="KW-0067">ATP-binding</keyword>
<evidence type="ECO:0000256" key="4">
    <source>
        <dbReference type="ARBA" id="ARBA00022694"/>
    </source>
</evidence>
<evidence type="ECO:0000256" key="2">
    <source>
        <dbReference type="ARBA" id="ARBA00022490"/>
    </source>
</evidence>
<dbReference type="InterPro" id="IPR012796">
    <property type="entry name" value="Lysidine-tRNA-synth_C"/>
</dbReference>
<dbReference type="PANTHER" id="PTHR43033">
    <property type="entry name" value="TRNA(ILE)-LYSIDINE SYNTHASE-RELATED"/>
    <property type="match status" value="1"/>
</dbReference>
<evidence type="ECO:0000256" key="7">
    <source>
        <dbReference type="ARBA" id="ARBA00048539"/>
    </source>
</evidence>
<proteinExistence type="inferred from homology"/>
<sequence>MLHKVKSTIEDNFLFDKGEQILVGVSGGADSVALLSVLHKLAEQEGWQLHVAHVEHGLRGEESIEDARFVEKLCGEWKIPFHLMQPDVKKYAAEQGISTQVAARELRYAFFRDTAKRIGASKVALAHHADDQAETILMRVLRGTSVAGLTGIPLRRKMDGIEVVRPFLYVWRSEIEEYCQKEKIVYRNDSTNALTDYLRNKIRLQLIPQLEREYNPNLRRGLTQLGDIASHEDSYMNQQAELIFEQIVKKGLDSGWSVDKTGLLCQPLALQRRVITLILYYLSGCTIEWEAKHITSIIGLANHPSPSARIDLPFGVRAWREYDFIHIAKSPVWEIPAHRTEAALPVPTWPVDQSKMVFPFCFPEFCLNGSIELLEGAESPVDQWEAVFDYDQIQDRSFLIRSRLPGEWMRPIGMTGRKKIKEIMMEARIPLYRRNFWPLWLIDDQVVWVTGIRRSQFAVVGPQTRRTVRIRVNQQQLQEEMPTQED</sequence>
<dbReference type="SUPFAM" id="SSF56037">
    <property type="entry name" value="PheT/TilS domain"/>
    <property type="match status" value="1"/>
</dbReference>
<dbReference type="GO" id="GO:0005737">
    <property type="term" value="C:cytoplasm"/>
    <property type="evidence" value="ECO:0007669"/>
    <property type="project" value="UniProtKB-SubCell"/>
</dbReference>
<dbReference type="SUPFAM" id="SSF52402">
    <property type="entry name" value="Adenine nucleotide alpha hydrolases-like"/>
    <property type="match status" value="1"/>
</dbReference>
<dbReference type="HAMAP" id="MF_01161">
    <property type="entry name" value="tRNA_Ile_lys_synt"/>
    <property type="match status" value="1"/>
</dbReference>
<dbReference type="GO" id="GO:0006400">
    <property type="term" value="P:tRNA modification"/>
    <property type="evidence" value="ECO:0007669"/>
    <property type="project" value="UniProtKB-UniRule"/>
</dbReference>
<accession>A0A7I8DEK8</accession>
<organism evidence="10 11">
    <name type="scientific">Effusibacillus dendaii</name>
    <dbReference type="NCBI Taxonomy" id="2743772"/>
    <lineage>
        <taxon>Bacteria</taxon>
        <taxon>Bacillati</taxon>
        <taxon>Bacillota</taxon>
        <taxon>Bacilli</taxon>
        <taxon>Bacillales</taxon>
        <taxon>Alicyclobacillaceae</taxon>
        <taxon>Effusibacillus</taxon>
    </lineage>
</organism>
<dbReference type="NCBIfam" id="TIGR02432">
    <property type="entry name" value="lysidine_TilS_N"/>
    <property type="match status" value="1"/>
</dbReference>
<evidence type="ECO:0000256" key="5">
    <source>
        <dbReference type="ARBA" id="ARBA00022741"/>
    </source>
</evidence>
<dbReference type="CDD" id="cd01992">
    <property type="entry name" value="TilS_N"/>
    <property type="match status" value="1"/>
</dbReference>
<name>A0A7I8DEK8_9BACL</name>
<dbReference type="InterPro" id="IPR012094">
    <property type="entry name" value="tRNA_Ile_lys_synt"/>
</dbReference>
<keyword evidence="2 8" id="KW-0963">Cytoplasm</keyword>
<comment type="catalytic activity">
    <reaction evidence="7 8">
        <text>cytidine(34) in tRNA(Ile2) + L-lysine + ATP = lysidine(34) in tRNA(Ile2) + AMP + diphosphate + H(+)</text>
        <dbReference type="Rhea" id="RHEA:43744"/>
        <dbReference type="Rhea" id="RHEA-COMP:10625"/>
        <dbReference type="Rhea" id="RHEA-COMP:10670"/>
        <dbReference type="ChEBI" id="CHEBI:15378"/>
        <dbReference type="ChEBI" id="CHEBI:30616"/>
        <dbReference type="ChEBI" id="CHEBI:32551"/>
        <dbReference type="ChEBI" id="CHEBI:33019"/>
        <dbReference type="ChEBI" id="CHEBI:82748"/>
        <dbReference type="ChEBI" id="CHEBI:83665"/>
        <dbReference type="ChEBI" id="CHEBI:456215"/>
        <dbReference type="EC" id="6.3.4.19"/>
    </reaction>
</comment>
<dbReference type="Proteomes" id="UP000593802">
    <property type="component" value="Chromosome"/>
</dbReference>
<dbReference type="InterPro" id="IPR014729">
    <property type="entry name" value="Rossmann-like_a/b/a_fold"/>
</dbReference>
<comment type="function">
    <text evidence="8">Ligates lysine onto the cytidine present at position 34 of the AUA codon-specific tRNA(Ile) that contains the anticodon CAU, in an ATP-dependent manner. Cytidine is converted to lysidine, thus changing the amino acid specificity of the tRNA from methionine to isoleucine.</text>
</comment>
<dbReference type="InterPro" id="IPR012795">
    <property type="entry name" value="tRNA_Ile_lys_synt_N"/>
</dbReference>
<feature type="domain" description="Lysidine-tRNA(Ile) synthetase C-terminal" evidence="9">
    <location>
        <begin position="398"/>
        <end position="470"/>
    </location>
</feature>
<dbReference type="Gene3D" id="3.40.50.620">
    <property type="entry name" value="HUPs"/>
    <property type="match status" value="1"/>
</dbReference>
<dbReference type="EMBL" id="AP023366">
    <property type="protein sequence ID" value="BCJ87389.1"/>
    <property type="molecule type" value="Genomic_DNA"/>
</dbReference>
<dbReference type="RefSeq" id="WP_200757319.1">
    <property type="nucleotide sequence ID" value="NZ_AP023366.1"/>
</dbReference>
<keyword evidence="3 8" id="KW-0436">Ligase</keyword>
<feature type="binding site" evidence="8">
    <location>
        <begin position="26"/>
        <end position="31"/>
    </location>
    <ligand>
        <name>ATP</name>
        <dbReference type="ChEBI" id="CHEBI:30616"/>
    </ligand>
</feature>
<dbReference type="SUPFAM" id="SSF82829">
    <property type="entry name" value="MesJ substrate recognition domain-like"/>
    <property type="match status" value="1"/>
</dbReference>
<evidence type="ECO:0000256" key="6">
    <source>
        <dbReference type="ARBA" id="ARBA00022840"/>
    </source>
</evidence>
<evidence type="ECO:0000313" key="10">
    <source>
        <dbReference type="EMBL" id="BCJ87389.1"/>
    </source>
</evidence>
<evidence type="ECO:0000259" key="9">
    <source>
        <dbReference type="SMART" id="SM00977"/>
    </source>
</evidence>
<dbReference type="AlphaFoldDB" id="A0A7I8DEK8"/>
<reference evidence="10 11" key="1">
    <citation type="submission" date="2020-08" db="EMBL/GenBank/DDBJ databases">
        <title>Complete Genome Sequence of Effusibacillus dendaii Strain skT53, Isolated from Farmland soil.</title>
        <authorList>
            <person name="Konishi T."/>
            <person name="Kawasaki H."/>
        </authorList>
    </citation>
    <scope>NUCLEOTIDE SEQUENCE [LARGE SCALE GENOMIC DNA]</scope>
    <source>
        <strain evidence="11">skT53</strain>
    </source>
</reference>
<keyword evidence="11" id="KW-1185">Reference proteome</keyword>
<dbReference type="EC" id="6.3.4.19" evidence="8"/>
<keyword evidence="4 8" id="KW-0819">tRNA processing</keyword>
<gene>
    <name evidence="8 10" type="primary">tilS</name>
    <name evidence="10" type="ORF">skT53_23740</name>
</gene>
<keyword evidence="5 8" id="KW-0547">Nucleotide-binding</keyword>
<comment type="similarity">
    <text evidence="8">Belongs to the tRNA(Ile)-lysidine synthase family.</text>
</comment>